<dbReference type="Gene3D" id="3.30.1330.10">
    <property type="entry name" value="PurM-like, N-terminal domain"/>
    <property type="match status" value="1"/>
</dbReference>
<evidence type="ECO:0000256" key="1">
    <source>
        <dbReference type="HAMAP-Rule" id="MF_02128"/>
    </source>
</evidence>
<sequence length="327" mass="36166">MQDEFSFITKITPKQVKQRELIHGIGDDAALFHIEGAYDEVICVDTMVEDIHFRKDTMAPFHIGHKALAVNISDIAAMGGTPLFYLVSIAIPKDWEDEELYEIYEGMSKLASQYEMDLIGGDTVSTKDKLVISVTVIGKIEKGRRLLRSQAKSGDLVFVTGNVGSSAAGLHLLFEKTRTGSFSKEEMELIQSHQMPQPQVKAGRVLAQSNCRLALNDVSDGLASEANEIAEASGVTIVIEENKIPIIPVIDAIDPEQRLKWALFGGEDFQLIGTMSEENWEMVHKQLEKQGVTASVIGKVTAGEAKVFLQTEENLVELKKEGYNHFK</sequence>
<feature type="binding site" evidence="1">
    <location>
        <position position="122"/>
    </location>
    <ligand>
        <name>Mg(2+)</name>
        <dbReference type="ChEBI" id="CHEBI:18420"/>
        <label>1</label>
    </ligand>
</feature>
<comment type="miscellaneous">
    <text evidence="1">Reaction mechanism of ThiL seems to utilize a direct, inline transfer of the gamma-phosphate of ATP to TMP rather than a phosphorylated enzyme intermediate.</text>
</comment>
<dbReference type="Pfam" id="PF02769">
    <property type="entry name" value="AIRS_C"/>
    <property type="match status" value="1"/>
</dbReference>
<dbReference type="PIRSF" id="PIRSF005303">
    <property type="entry name" value="Thiam_monoph_kin"/>
    <property type="match status" value="1"/>
</dbReference>
<feature type="binding site" evidence="1">
    <location>
        <position position="219"/>
    </location>
    <ligand>
        <name>ATP</name>
        <dbReference type="ChEBI" id="CHEBI:30616"/>
    </ligand>
</feature>
<dbReference type="EC" id="2.7.4.16" evidence="1"/>
<dbReference type="EMBL" id="JAOTPO010000028">
    <property type="protein sequence ID" value="MDE5416186.1"/>
    <property type="molecule type" value="Genomic_DNA"/>
</dbReference>
<keyword evidence="1 4" id="KW-0808">Transferase</keyword>
<keyword evidence="1 4" id="KW-0418">Kinase</keyword>
<keyword evidence="1" id="KW-0479">Metal-binding</keyword>
<dbReference type="InterPro" id="IPR016188">
    <property type="entry name" value="PurM-like_N"/>
</dbReference>
<feature type="binding site" evidence="1">
    <location>
        <position position="104"/>
    </location>
    <ligand>
        <name>ATP</name>
        <dbReference type="ChEBI" id="CHEBI:30616"/>
    </ligand>
</feature>
<dbReference type="InterPro" id="IPR006283">
    <property type="entry name" value="ThiL-like"/>
</dbReference>
<dbReference type="InterPro" id="IPR010918">
    <property type="entry name" value="PurM-like_C_dom"/>
</dbReference>
<dbReference type="CDD" id="cd02194">
    <property type="entry name" value="ThiL"/>
    <property type="match status" value="1"/>
</dbReference>
<comment type="caution">
    <text evidence="1">Lacks conserved residue(s) required for the propagation of feature annotation.</text>
</comment>
<evidence type="ECO:0000259" key="3">
    <source>
        <dbReference type="Pfam" id="PF02769"/>
    </source>
</evidence>
<keyword evidence="1" id="KW-0784">Thiamine biosynthesis</keyword>
<keyword evidence="1" id="KW-0460">Magnesium</keyword>
<keyword evidence="1" id="KW-0067">ATP-binding</keyword>
<dbReference type="SUPFAM" id="SSF56042">
    <property type="entry name" value="PurM C-terminal domain-like"/>
    <property type="match status" value="1"/>
</dbReference>
<dbReference type="PANTHER" id="PTHR30270">
    <property type="entry name" value="THIAMINE-MONOPHOSPHATE KINASE"/>
    <property type="match status" value="1"/>
</dbReference>
<dbReference type="Gene3D" id="3.90.650.10">
    <property type="entry name" value="PurM-like C-terminal domain"/>
    <property type="match status" value="1"/>
</dbReference>
<comment type="similarity">
    <text evidence="1">Belongs to the thiamine-monophosphate kinase family.</text>
</comment>
<accession>A0ABT5VL54</accession>
<feature type="binding site" evidence="1">
    <location>
        <position position="267"/>
    </location>
    <ligand>
        <name>substrate</name>
    </ligand>
</feature>
<evidence type="ECO:0000313" key="4">
    <source>
        <dbReference type="EMBL" id="MDE5416186.1"/>
    </source>
</evidence>
<dbReference type="PANTHER" id="PTHR30270:SF0">
    <property type="entry name" value="THIAMINE-MONOPHOSPHATE KINASE"/>
    <property type="match status" value="1"/>
</dbReference>
<feature type="binding site" evidence="1">
    <location>
        <position position="217"/>
    </location>
    <ligand>
        <name>Mg(2+)</name>
        <dbReference type="ChEBI" id="CHEBI:18420"/>
        <label>3</label>
    </ligand>
</feature>
<feature type="binding site" evidence="1">
    <location>
        <position position="74"/>
    </location>
    <ligand>
        <name>Mg(2+)</name>
        <dbReference type="ChEBI" id="CHEBI:18420"/>
        <label>3</label>
    </ligand>
</feature>
<comment type="pathway">
    <text evidence="1">Cofactor biosynthesis; thiamine diphosphate biosynthesis; thiamine diphosphate from thiamine phosphate: step 1/1.</text>
</comment>
<feature type="binding site" evidence="1">
    <location>
        <begin position="121"/>
        <end position="122"/>
    </location>
    <ligand>
        <name>ATP</name>
        <dbReference type="ChEBI" id="CHEBI:30616"/>
    </ligand>
</feature>
<dbReference type="InterPro" id="IPR036921">
    <property type="entry name" value="PurM-like_N_sf"/>
</dbReference>
<feature type="binding site" evidence="1">
    <location>
        <position position="28"/>
    </location>
    <ligand>
        <name>Mg(2+)</name>
        <dbReference type="ChEBI" id="CHEBI:18420"/>
        <label>4</label>
    </ligand>
</feature>
<feature type="binding site" evidence="1">
    <location>
        <position position="45"/>
    </location>
    <ligand>
        <name>Mg(2+)</name>
        <dbReference type="ChEBI" id="CHEBI:18420"/>
        <label>2</label>
    </ligand>
</feature>
<dbReference type="RefSeq" id="WP_275120776.1">
    <property type="nucleotide sequence ID" value="NZ_JAOTPO010000028.1"/>
</dbReference>
<evidence type="ECO:0000259" key="2">
    <source>
        <dbReference type="Pfam" id="PF00586"/>
    </source>
</evidence>
<evidence type="ECO:0000313" key="5">
    <source>
        <dbReference type="Proteomes" id="UP001148125"/>
    </source>
</evidence>
<dbReference type="SUPFAM" id="SSF55326">
    <property type="entry name" value="PurM N-terminal domain-like"/>
    <property type="match status" value="1"/>
</dbReference>
<keyword evidence="1" id="KW-0547">Nucleotide-binding</keyword>
<protein>
    <recommendedName>
        <fullName evidence="1">Thiamine-monophosphate kinase</fullName>
        <shortName evidence="1">TMP kinase</shortName>
        <shortName evidence="1">Thiamine-phosphate kinase</shortName>
        <ecNumber evidence="1">2.7.4.16</ecNumber>
    </recommendedName>
</protein>
<feature type="binding site" evidence="1">
    <location>
        <position position="74"/>
    </location>
    <ligand>
        <name>Mg(2+)</name>
        <dbReference type="ChEBI" id="CHEBI:18420"/>
        <label>4</label>
    </ligand>
</feature>
<dbReference type="Pfam" id="PF00586">
    <property type="entry name" value="AIRS"/>
    <property type="match status" value="1"/>
</dbReference>
<name>A0ABT5VL54_9BACI</name>
<feature type="domain" description="PurM-like N-terminal" evidence="2">
    <location>
        <begin position="26"/>
        <end position="140"/>
    </location>
</feature>
<feature type="binding site" evidence="1">
    <location>
        <position position="45"/>
    </location>
    <ligand>
        <name>Mg(2+)</name>
        <dbReference type="ChEBI" id="CHEBI:18420"/>
        <label>1</label>
    </ligand>
</feature>
<keyword evidence="5" id="KW-1185">Reference proteome</keyword>
<comment type="caution">
    <text evidence="4">The sequence shown here is derived from an EMBL/GenBank/DDBJ whole genome shotgun (WGS) entry which is preliminary data.</text>
</comment>
<dbReference type="HAMAP" id="MF_02128">
    <property type="entry name" value="TMP_kinase"/>
    <property type="match status" value="1"/>
</dbReference>
<dbReference type="GO" id="GO:0009030">
    <property type="term" value="F:thiamine-phosphate kinase activity"/>
    <property type="evidence" value="ECO:0007669"/>
    <property type="project" value="UniProtKB-EC"/>
</dbReference>
<feature type="binding site" evidence="1">
    <location>
        <position position="74"/>
    </location>
    <ligand>
        <name>Mg(2+)</name>
        <dbReference type="ChEBI" id="CHEBI:18420"/>
        <label>2</label>
    </ligand>
</feature>
<feature type="domain" description="PurM-like C-terminal" evidence="3">
    <location>
        <begin position="152"/>
        <end position="305"/>
    </location>
</feature>
<feature type="binding site" evidence="1">
    <location>
        <position position="323"/>
    </location>
    <ligand>
        <name>substrate</name>
    </ligand>
</feature>
<feature type="binding site" evidence="1">
    <location>
        <position position="148"/>
    </location>
    <ligand>
        <name>ATP</name>
        <dbReference type="ChEBI" id="CHEBI:30616"/>
    </ligand>
</feature>
<dbReference type="Proteomes" id="UP001148125">
    <property type="component" value="Unassembled WGS sequence"/>
</dbReference>
<feature type="binding site" evidence="1">
    <location>
        <position position="28"/>
    </location>
    <ligand>
        <name>Mg(2+)</name>
        <dbReference type="ChEBI" id="CHEBI:18420"/>
        <label>3</label>
    </ligand>
</feature>
<gene>
    <name evidence="1 4" type="primary">thiL</name>
    <name evidence="4" type="ORF">N7Z68_23060</name>
</gene>
<comment type="catalytic activity">
    <reaction evidence="1">
        <text>thiamine phosphate + ATP = thiamine diphosphate + ADP</text>
        <dbReference type="Rhea" id="RHEA:15913"/>
        <dbReference type="ChEBI" id="CHEBI:30616"/>
        <dbReference type="ChEBI" id="CHEBI:37575"/>
        <dbReference type="ChEBI" id="CHEBI:58937"/>
        <dbReference type="ChEBI" id="CHEBI:456216"/>
        <dbReference type="EC" id="2.7.4.16"/>
    </reaction>
</comment>
<dbReference type="InterPro" id="IPR036676">
    <property type="entry name" value="PurM-like_C_sf"/>
</dbReference>
<feature type="binding site" evidence="1">
    <location>
        <position position="220"/>
    </location>
    <ligand>
        <name>Mg(2+)</name>
        <dbReference type="ChEBI" id="CHEBI:18420"/>
        <label>5</label>
    </ligand>
</feature>
<dbReference type="NCBIfam" id="TIGR01379">
    <property type="entry name" value="thiL"/>
    <property type="match status" value="1"/>
</dbReference>
<comment type="function">
    <text evidence="1">Catalyzes the ATP-dependent phosphorylation of thiamine-monophosphate (TMP) to form thiamine-pyrophosphate (TPP), the active form of vitamin B1.</text>
</comment>
<proteinExistence type="inferred from homology"/>
<feature type="binding site" evidence="1">
    <location>
        <position position="52"/>
    </location>
    <ligand>
        <name>substrate</name>
    </ligand>
</feature>
<organism evidence="4 5">
    <name type="scientific">Alkalihalobacterium chitinilyticum</name>
    <dbReference type="NCBI Taxonomy" id="2980103"/>
    <lineage>
        <taxon>Bacteria</taxon>
        <taxon>Bacillati</taxon>
        <taxon>Bacillota</taxon>
        <taxon>Bacilli</taxon>
        <taxon>Bacillales</taxon>
        <taxon>Bacillaceae</taxon>
        <taxon>Alkalihalobacterium</taxon>
    </lineage>
</organism>
<reference evidence="4" key="1">
    <citation type="submission" date="2024-05" db="EMBL/GenBank/DDBJ databases">
        <title>Alkalihalobacillus sp. strain MEB203 novel alkaliphilic bacterium from Lonar Lake, India.</title>
        <authorList>
            <person name="Joshi A."/>
            <person name="Thite S."/>
            <person name="Mengade P."/>
        </authorList>
    </citation>
    <scope>NUCLEOTIDE SEQUENCE</scope>
    <source>
        <strain evidence="4">MEB 203</strain>
    </source>
</reference>